<feature type="transmembrane region" description="Helical" evidence="6">
    <location>
        <begin position="90"/>
        <end position="110"/>
    </location>
</feature>
<proteinExistence type="predicted"/>
<keyword evidence="5 6" id="KW-0472">Membrane</keyword>
<dbReference type="PRINTS" id="PR01988">
    <property type="entry name" value="EXPORTERBACE"/>
</dbReference>
<evidence type="ECO:0000256" key="1">
    <source>
        <dbReference type="ARBA" id="ARBA00004651"/>
    </source>
</evidence>
<organism evidence="7 8">
    <name type="scientific">Actinoplanes sandaracinus</name>
    <dbReference type="NCBI Taxonomy" id="3045177"/>
    <lineage>
        <taxon>Bacteria</taxon>
        <taxon>Bacillati</taxon>
        <taxon>Actinomycetota</taxon>
        <taxon>Actinomycetes</taxon>
        <taxon>Micromonosporales</taxon>
        <taxon>Micromonosporaceae</taxon>
        <taxon>Actinoplanes</taxon>
    </lineage>
</organism>
<dbReference type="PANTHER" id="PTHR23513:SF6">
    <property type="entry name" value="MAJOR FACILITATOR SUPERFAMILY ASSOCIATED DOMAIN-CONTAINING PROTEIN"/>
    <property type="match status" value="1"/>
</dbReference>
<dbReference type="InterPro" id="IPR036259">
    <property type="entry name" value="MFS_trans_sf"/>
</dbReference>
<dbReference type="RefSeq" id="WP_282763353.1">
    <property type="nucleotide sequence ID" value="NZ_JASCTH010000019.1"/>
</dbReference>
<dbReference type="Gene3D" id="1.20.1250.20">
    <property type="entry name" value="MFS general substrate transporter like domains"/>
    <property type="match status" value="1"/>
</dbReference>
<keyword evidence="4 6" id="KW-1133">Transmembrane helix</keyword>
<dbReference type="PANTHER" id="PTHR23513">
    <property type="entry name" value="INTEGRAL MEMBRANE EFFLUX PROTEIN-RELATED"/>
    <property type="match status" value="1"/>
</dbReference>
<gene>
    <name evidence="7" type="ORF">QLQ12_27235</name>
</gene>
<evidence type="ECO:0000256" key="6">
    <source>
        <dbReference type="SAM" id="Phobius"/>
    </source>
</evidence>
<dbReference type="InterPro" id="IPR022324">
    <property type="entry name" value="Bacilysin_exporter_BacE_put"/>
</dbReference>
<protein>
    <submittedName>
        <fullName evidence="7">MFS transporter</fullName>
    </submittedName>
</protein>
<dbReference type="Pfam" id="PF07690">
    <property type="entry name" value="MFS_1"/>
    <property type="match status" value="1"/>
</dbReference>
<keyword evidence="8" id="KW-1185">Reference proteome</keyword>
<evidence type="ECO:0000256" key="4">
    <source>
        <dbReference type="ARBA" id="ARBA00022989"/>
    </source>
</evidence>
<name>A0ABT6WRF3_9ACTN</name>
<feature type="transmembrane region" description="Helical" evidence="6">
    <location>
        <begin position="266"/>
        <end position="289"/>
    </location>
</feature>
<keyword evidence="2" id="KW-1003">Cell membrane</keyword>
<accession>A0ABT6WRF3</accession>
<evidence type="ECO:0000313" key="8">
    <source>
        <dbReference type="Proteomes" id="UP001241758"/>
    </source>
</evidence>
<feature type="transmembrane region" description="Helical" evidence="6">
    <location>
        <begin position="296"/>
        <end position="317"/>
    </location>
</feature>
<dbReference type="Proteomes" id="UP001241758">
    <property type="component" value="Unassembled WGS sequence"/>
</dbReference>
<evidence type="ECO:0000256" key="3">
    <source>
        <dbReference type="ARBA" id="ARBA00022692"/>
    </source>
</evidence>
<evidence type="ECO:0000256" key="2">
    <source>
        <dbReference type="ARBA" id="ARBA00022475"/>
    </source>
</evidence>
<dbReference type="SUPFAM" id="SSF103473">
    <property type="entry name" value="MFS general substrate transporter"/>
    <property type="match status" value="1"/>
</dbReference>
<feature type="transmembrane region" description="Helical" evidence="6">
    <location>
        <begin position="58"/>
        <end position="78"/>
    </location>
</feature>
<evidence type="ECO:0000313" key="7">
    <source>
        <dbReference type="EMBL" id="MDI6102318.1"/>
    </source>
</evidence>
<comment type="caution">
    <text evidence="7">The sequence shown here is derived from an EMBL/GenBank/DDBJ whole genome shotgun (WGS) entry which is preliminary data.</text>
</comment>
<evidence type="ECO:0000256" key="5">
    <source>
        <dbReference type="ARBA" id="ARBA00023136"/>
    </source>
</evidence>
<dbReference type="InterPro" id="IPR011701">
    <property type="entry name" value="MFS"/>
</dbReference>
<feature type="transmembrane region" description="Helical" evidence="6">
    <location>
        <begin position="116"/>
        <end position="138"/>
    </location>
</feature>
<reference evidence="7 8" key="1">
    <citation type="submission" date="2023-05" db="EMBL/GenBank/DDBJ databases">
        <title>Actinoplanes sp. NEAU-A12 genome sequencing.</title>
        <authorList>
            <person name="Wang Z.-S."/>
        </authorList>
    </citation>
    <scope>NUCLEOTIDE SEQUENCE [LARGE SCALE GENOMIC DNA]</scope>
    <source>
        <strain evidence="7 8">NEAU-A12</strain>
    </source>
</reference>
<feature type="transmembrane region" description="Helical" evidence="6">
    <location>
        <begin position="323"/>
        <end position="344"/>
    </location>
</feature>
<feature type="transmembrane region" description="Helical" evidence="6">
    <location>
        <begin position="392"/>
        <end position="411"/>
    </location>
</feature>
<dbReference type="CDD" id="cd06173">
    <property type="entry name" value="MFS_MefA_like"/>
    <property type="match status" value="1"/>
</dbReference>
<feature type="transmembrane region" description="Helical" evidence="6">
    <location>
        <begin position="237"/>
        <end position="260"/>
    </location>
</feature>
<comment type="subcellular location">
    <subcellularLocation>
        <location evidence="1">Cell membrane</location>
        <topology evidence="1">Multi-pass membrane protein</topology>
    </subcellularLocation>
</comment>
<dbReference type="EMBL" id="JASCTH010000019">
    <property type="protein sequence ID" value="MDI6102318.1"/>
    <property type="molecule type" value="Genomic_DNA"/>
</dbReference>
<keyword evidence="3 6" id="KW-0812">Transmembrane</keyword>
<feature type="transmembrane region" description="Helical" evidence="6">
    <location>
        <begin position="364"/>
        <end position="386"/>
    </location>
</feature>
<sequence>MSASGQPATMPAPTSLWRDGPFLRLWGGQSLSQFGDRISELALPLIAVTLLHASTAEVAAVTALVWAPNLLAILLGAWVDQQRRKRRLMVLADLVRALALATLPVAYLFGAVTLGHLYAVAVVTGAAGVLFNTSYAPFFARLVPRRSYIDANSKLGASRSISHVAGPAIGGALVQLLTAPIAVLADAVTFLLSAFLIGRIRVAEEPAAAPDGSTEPPMLTRARQGLRLVVSHPILRASLACCTTVNFFSFVAYGLTVLFASRVLELSAGAIGLAFGVGATGGLLGAVLAPRISQRLGVGPTIATGVVLYAAPIAVIAAAGGPFWVRVGALAAAEFVSGFGIMLFDINLNSLQTSVIPDDMRSRVSGAFSTVNYGIRPLGALAGGLLGTVAGMRPSLLIAAAGGTLSVLWLLTSPIVRIRSLDAAEPGRGPTPGPAGR</sequence>